<feature type="transmembrane region" description="Helical" evidence="5">
    <location>
        <begin position="79"/>
        <end position="97"/>
    </location>
</feature>
<feature type="transmembrane region" description="Helical" evidence="5">
    <location>
        <begin position="381"/>
        <end position="400"/>
    </location>
</feature>
<dbReference type="Gene3D" id="1.20.1250.20">
    <property type="entry name" value="MFS general substrate transporter like domains"/>
    <property type="match status" value="2"/>
</dbReference>
<reference evidence="7" key="1">
    <citation type="journal article" date="2014" name="Int. J. Syst. Evol. Microbiol.">
        <title>Complete genome sequence of Corynebacterium casei LMG S-19264T (=DSM 44701T), isolated from a smear-ripened cheese.</title>
        <authorList>
            <consortium name="US DOE Joint Genome Institute (JGI-PGF)"/>
            <person name="Walter F."/>
            <person name="Albersmeier A."/>
            <person name="Kalinowski J."/>
            <person name="Ruckert C."/>
        </authorList>
    </citation>
    <scope>NUCLEOTIDE SEQUENCE</scope>
    <source>
        <strain evidence="7">VKM Ac-1940</strain>
    </source>
</reference>
<feature type="transmembrane region" description="Helical" evidence="5">
    <location>
        <begin position="167"/>
        <end position="188"/>
    </location>
</feature>
<dbReference type="SUPFAM" id="SSF103473">
    <property type="entry name" value="MFS general substrate transporter"/>
    <property type="match status" value="1"/>
</dbReference>
<feature type="transmembrane region" description="Helical" evidence="5">
    <location>
        <begin position="292"/>
        <end position="309"/>
    </location>
</feature>
<evidence type="ECO:0000313" key="7">
    <source>
        <dbReference type="EMBL" id="GLJ96606.1"/>
    </source>
</evidence>
<dbReference type="PANTHER" id="PTHR11360">
    <property type="entry name" value="MONOCARBOXYLATE TRANSPORTER"/>
    <property type="match status" value="1"/>
</dbReference>
<feature type="transmembrane region" description="Helical" evidence="5">
    <location>
        <begin position="141"/>
        <end position="161"/>
    </location>
</feature>
<evidence type="ECO:0000256" key="3">
    <source>
        <dbReference type="ARBA" id="ARBA00022989"/>
    </source>
</evidence>
<dbReference type="InterPro" id="IPR036259">
    <property type="entry name" value="MFS_trans_sf"/>
</dbReference>
<feature type="transmembrane region" description="Helical" evidence="5">
    <location>
        <begin position="48"/>
        <end position="67"/>
    </location>
</feature>
<dbReference type="GO" id="GO:0005886">
    <property type="term" value="C:plasma membrane"/>
    <property type="evidence" value="ECO:0007669"/>
    <property type="project" value="UniProtKB-SubCell"/>
</dbReference>
<keyword evidence="4 5" id="KW-0472">Membrane</keyword>
<keyword evidence="8" id="KW-1185">Reference proteome</keyword>
<dbReference type="InterPro" id="IPR011701">
    <property type="entry name" value="MFS"/>
</dbReference>
<dbReference type="Pfam" id="PF07690">
    <property type="entry name" value="MFS_1"/>
    <property type="match status" value="1"/>
</dbReference>
<feature type="transmembrane region" description="Helical" evidence="5">
    <location>
        <begin position="258"/>
        <end position="280"/>
    </location>
</feature>
<organism evidence="7 8">
    <name type="scientific">Microbacterium dextranolyticum</name>
    <dbReference type="NCBI Taxonomy" id="36806"/>
    <lineage>
        <taxon>Bacteria</taxon>
        <taxon>Bacillati</taxon>
        <taxon>Actinomycetota</taxon>
        <taxon>Actinomycetes</taxon>
        <taxon>Micrococcales</taxon>
        <taxon>Microbacteriaceae</taxon>
        <taxon>Microbacterium</taxon>
    </lineage>
</organism>
<proteinExistence type="predicted"/>
<dbReference type="GO" id="GO:0022857">
    <property type="term" value="F:transmembrane transporter activity"/>
    <property type="evidence" value="ECO:0007669"/>
    <property type="project" value="InterPro"/>
</dbReference>
<dbReference type="PANTHER" id="PTHR11360:SF317">
    <property type="entry name" value="MAJOR FACILITATOR SUPERFAMILY (MFS) PROFILE DOMAIN-CONTAINING PROTEIN-RELATED"/>
    <property type="match status" value="1"/>
</dbReference>
<comment type="subcellular location">
    <subcellularLocation>
        <location evidence="1">Cell membrane</location>
        <topology evidence="1">Multi-pass membrane protein</topology>
    </subcellularLocation>
</comment>
<dbReference type="InterPro" id="IPR020846">
    <property type="entry name" value="MFS_dom"/>
</dbReference>
<dbReference type="AlphaFoldDB" id="A0A9W6HNQ7"/>
<comment type="caution">
    <text evidence="7">The sequence shown here is derived from an EMBL/GenBank/DDBJ whole genome shotgun (WGS) entry which is preliminary data.</text>
</comment>
<evidence type="ECO:0000256" key="2">
    <source>
        <dbReference type="ARBA" id="ARBA00022692"/>
    </source>
</evidence>
<dbReference type="InterPro" id="IPR050327">
    <property type="entry name" value="Proton-linked_MCT"/>
</dbReference>
<feature type="transmembrane region" description="Helical" evidence="5">
    <location>
        <begin position="315"/>
        <end position="337"/>
    </location>
</feature>
<evidence type="ECO:0000256" key="5">
    <source>
        <dbReference type="SAM" id="Phobius"/>
    </source>
</evidence>
<reference evidence="7" key="2">
    <citation type="submission" date="2023-01" db="EMBL/GenBank/DDBJ databases">
        <authorList>
            <person name="Sun Q."/>
            <person name="Evtushenko L."/>
        </authorList>
    </citation>
    <scope>NUCLEOTIDE SEQUENCE</scope>
    <source>
        <strain evidence="7">VKM Ac-1940</strain>
    </source>
</reference>
<feature type="transmembrane region" description="Helical" evidence="5">
    <location>
        <begin position="103"/>
        <end position="120"/>
    </location>
</feature>
<feature type="transmembrane region" description="Helical" evidence="5">
    <location>
        <begin position="221"/>
        <end position="246"/>
    </location>
</feature>
<evidence type="ECO:0000259" key="6">
    <source>
        <dbReference type="PROSITE" id="PS50850"/>
    </source>
</evidence>
<keyword evidence="3 5" id="KW-1133">Transmembrane helix</keyword>
<feature type="domain" description="Major facilitator superfamily (MFS) profile" evidence="6">
    <location>
        <begin position="14"/>
        <end position="405"/>
    </location>
</feature>
<dbReference type="EMBL" id="BSER01000012">
    <property type="protein sequence ID" value="GLJ96606.1"/>
    <property type="molecule type" value="Genomic_DNA"/>
</dbReference>
<keyword evidence="2 5" id="KW-0812">Transmembrane</keyword>
<gene>
    <name evidence="7" type="ORF">GCM10017591_26690</name>
</gene>
<sequence length="424" mass="43632">MSSVSRPNNPARWGVLGAAFIVLFFVSSIALFSVFLNPLAQKNDWTPVDVTLSFSIFQTVMAVTGIFSGRISDRVGPRAVLLLGGLLFGIGWFFTGLVTALPMLYLVHGVIAGMGNGLVYNPALTTAQRWFPDMRGKASGLLLGGAAIGPALLAPAANALLGAMGLTGALMTLGVVFWIAISLGGLFVRPVPVGYAPQGAPAAATADGGVDWRGMLSSGRFYLMLALFAAAATGGTMLVGAVSAIAQKQIGDVGTMAAAAFGALMVSVSTIANFAGRLSFGALYDRIGPYRSLLIMLSGTLAAMLLLTIATAPALFVVCIVMLGFTFGALLVIYPPLTGETFGTKNLGVNYGIMFLGYAIGAWIGPRLATSLFSDETGYRNAFFAASAICAVGLVLVFVLKATASRTRGTASVVPAPSASVGVE</sequence>
<dbReference type="PROSITE" id="PS50850">
    <property type="entry name" value="MFS"/>
    <property type="match status" value="1"/>
</dbReference>
<protein>
    <submittedName>
        <fullName evidence="7">MFS transporter</fullName>
    </submittedName>
</protein>
<evidence type="ECO:0000256" key="4">
    <source>
        <dbReference type="ARBA" id="ARBA00023136"/>
    </source>
</evidence>
<evidence type="ECO:0000256" key="1">
    <source>
        <dbReference type="ARBA" id="ARBA00004651"/>
    </source>
</evidence>
<accession>A0A9W6HNQ7</accession>
<feature type="transmembrane region" description="Helical" evidence="5">
    <location>
        <begin position="12"/>
        <end position="36"/>
    </location>
</feature>
<feature type="transmembrane region" description="Helical" evidence="5">
    <location>
        <begin position="349"/>
        <end position="369"/>
    </location>
</feature>
<evidence type="ECO:0000313" key="8">
    <source>
        <dbReference type="Proteomes" id="UP001142291"/>
    </source>
</evidence>
<dbReference type="Proteomes" id="UP001142291">
    <property type="component" value="Unassembled WGS sequence"/>
</dbReference>
<name>A0A9W6HNQ7_9MICO</name>
<dbReference type="RefSeq" id="WP_204964590.1">
    <property type="nucleotide sequence ID" value="NZ_BAAAUR010000014.1"/>
</dbReference>